<evidence type="ECO:0000313" key="2">
    <source>
        <dbReference type="EMBL" id="MFC4853048.1"/>
    </source>
</evidence>
<feature type="domain" description="Transposase IS30-like HTH" evidence="1">
    <location>
        <begin position="12"/>
        <end position="53"/>
    </location>
</feature>
<feature type="non-terminal residue" evidence="2">
    <location>
        <position position="89"/>
    </location>
</feature>
<dbReference type="Pfam" id="PF13936">
    <property type="entry name" value="HTH_38"/>
    <property type="match status" value="1"/>
</dbReference>
<proteinExistence type="predicted"/>
<evidence type="ECO:0000313" key="3">
    <source>
        <dbReference type="Proteomes" id="UP001595859"/>
    </source>
</evidence>
<organism evidence="2 3">
    <name type="scientific">Actinophytocola glycyrrhizae</name>
    <dbReference type="NCBI Taxonomy" id="2044873"/>
    <lineage>
        <taxon>Bacteria</taxon>
        <taxon>Bacillati</taxon>
        <taxon>Actinomycetota</taxon>
        <taxon>Actinomycetes</taxon>
        <taxon>Pseudonocardiales</taxon>
        <taxon>Pseudonocardiaceae</taxon>
    </lineage>
</organism>
<comment type="caution">
    <text evidence="2">The sequence shown here is derived from an EMBL/GenBank/DDBJ whole genome shotgun (WGS) entry which is preliminary data.</text>
</comment>
<dbReference type="PANTHER" id="PTHR10948:SF23">
    <property type="entry name" value="TRANSPOSASE INSI FOR INSERTION SEQUENCE ELEMENT IS30A-RELATED"/>
    <property type="match status" value="1"/>
</dbReference>
<dbReference type="InterPro" id="IPR051917">
    <property type="entry name" value="Transposase-Integrase"/>
</dbReference>
<accession>A0ABV9RWQ3</accession>
<keyword evidence="3" id="KW-1185">Reference proteome</keyword>
<evidence type="ECO:0000259" key="1">
    <source>
        <dbReference type="Pfam" id="PF13936"/>
    </source>
</evidence>
<dbReference type="EMBL" id="JBHSIS010000003">
    <property type="protein sequence ID" value="MFC4853048.1"/>
    <property type="molecule type" value="Genomic_DNA"/>
</dbReference>
<gene>
    <name evidence="2" type="ORF">ACFPCV_06010</name>
</gene>
<dbReference type="RefSeq" id="WP_378055034.1">
    <property type="nucleotide sequence ID" value="NZ_JBHSIS010000003.1"/>
</dbReference>
<dbReference type="Proteomes" id="UP001595859">
    <property type="component" value="Unassembled WGS sequence"/>
</dbReference>
<name>A0ABV9RWQ3_9PSEU</name>
<reference evidence="3" key="1">
    <citation type="journal article" date="2019" name="Int. J. Syst. Evol. Microbiol.">
        <title>The Global Catalogue of Microorganisms (GCM) 10K type strain sequencing project: providing services to taxonomists for standard genome sequencing and annotation.</title>
        <authorList>
            <consortium name="The Broad Institute Genomics Platform"/>
            <consortium name="The Broad Institute Genome Sequencing Center for Infectious Disease"/>
            <person name="Wu L."/>
            <person name="Ma J."/>
        </authorList>
    </citation>
    <scope>NUCLEOTIDE SEQUENCE [LARGE SCALE GENOMIC DNA]</scope>
    <source>
        <strain evidence="3">ZS-22-S1</strain>
    </source>
</reference>
<protein>
    <submittedName>
        <fullName evidence="2">Helix-turn-helix domain-containing protein</fullName>
    </submittedName>
</protein>
<dbReference type="PANTHER" id="PTHR10948">
    <property type="entry name" value="TRANSPOSASE"/>
    <property type="match status" value="1"/>
</dbReference>
<sequence>MIGNAPRPLGERYLSLAEREEISRGLSAKRPFREIAGKLGREPSTVSREVRNNGGRDGYRAYRAEVAARERARRPKVAKLAEAGNRELR</sequence>
<dbReference type="InterPro" id="IPR025246">
    <property type="entry name" value="IS30-like_HTH"/>
</dbReference>